<dbReference type="FunFam" id="3.30.70.330:FF:000029">
    <property type="entry name" value="U2 small nuclear ribonucleoprotein B"/>
    <property type="match status" value="1"/>
</dbReference>
<feature type="region of interest" description="Disordered" evidence="11">
    <location>
        <begin position="108"/>
        <end position="191"/>
    </location>
</feature>
<feature type="compositionally biased region" description="Low complexity" evidence="11">
    <location>
        <begin position="168"/>
        <end position="188"/>
    </location>
</feature>
<dbReference type="AlphaFoldDB" id="A0A139ARG4"/>
<evidence type="ECO:0000256" key="9">
    <source>
        <dbReference type="ARBA" id="ARBA00023274"/>
    </source>
</evidence>
<keyword evidence="6 10" id="KW-0694">RNA-binding</keyword>
<feature type="compositionally biased region" description="Acidic residues" evidence="11">
    <location>
        <begin position="154"/>
        <end position="164"/>
    </location>
</feature>
<evidence type="ECO:0000256" key="4">
    <source>
        <dbReference type="ARBA" id="ARBA00022728"/>
    </source>
</evidence>
<dbReference type="STRING" id="1344416.A0A139ARG4"/>
<feature type="domain" description="RRM" evidence="12">
    <location>
        <begin position="18"/>
        <end position="97"/>
    </location>
</feature>
<dbReference type="EMBL" id="KQ965739">
    <property type="protein sequence ID" value="KXS19085.1"/>
    <property type="molecule type" value="Genomic_DNA"/>
</dbReference>
<gene>
    <name evidence="13" type="ORF">M427DRAFT_108953</name>
</gene>
<comment type="similarity">
    <text evidence="2">Belongs to the RRM U1 A/B'' family.</text>
</comment>
<dbReference type="GO" id="GO:0005681">
    <property type="term" value="C:spliceosomal complex"/>
    <property type="evidence" value="ECO:0007669"/>
    <property type="project" value="UniProtKB-KW"/>
</dbReference>
<dbReference type="PANTHER" id="PTHR10501">
    <property type="entry name" value="U1 SMALL NUCLEAR RIBONUCLEOPROTEIN A/U2 SMALL NUCLEAR RIBONUCLEOPROTEIN B"/>
    <property type="match status" value="1"/>
</dbReference>
<evidence type="ECO:0000256" key="3">
    <source>
        <dbReference type="ARBA" id="ARBA00022664"/>
    </source>
</evidence>
<dbReference type="GO" id="GO:0003723">
    <property type="term" value="F:RNA binding"/>
    <property type="evidence" value="ECO:0007669"/>
    <property type="project" value="UniProtKB-UniRule"/>
</dbReference>
<keyword evidence="9" id="KW-0687">Ribonucleoprotein</keyword>
<dbReference type="Pfam" id="PF00076">
    <property type="entry name" value="RRM_1"/>
    <property type="match status" value="2"/>
</dbReference>
<evidence type="ECO:0000256" key="10">
    <source>
        <dbReference type="PROSITE-ProRule" id="PRU00176"/>
    </source>
</evidence>
<evidence type="ECO:0000256" key="5">
    <source>
        <dbReference type="ARBA" id="ARBA00022737"/>
    </source>
</evidence>
<dbReference type="GO" id="GO:0006397">
    <property type="term" value="P:mRNA processing"/>
    <property type="evidence" value="ECO:0007669"/>
    <property type="project" value="UniProtKB-KW"/>
</dbReference>
<keyword evidence="8" id="KW-0539">Nucleus</keyword>
<keyword evidence="3" id="KW-0507">mRNA processing</keyword>
<accession>A0A139ARG4</accession>
<keyword evidence="5" id="KW-0677">Repeat</keyword>
<evidence type="ECO:0000256" key="6">
    <source>
        <dbReference type="ARBA" id="ARBA00022884"/>
    </source>
</evidence>
<evidence type="ECO:0000256" key="11">
    <source>
        <dbReference type="SAM" id="MobiDB-lite"/>
    </source>
</evidence>
<dbReference type="OrthoDB" id="277802at2759"/>
<keyword evidence="7" id="KW-0508">mRNA splicing</keyword>
<sequence>MATSAAVPLVTAAVPPNQTLYVSNLNDKINKEVLRRTLFHLFSPYGRVLDVVALKTGKMRGQAHVVLEGIPQATGAMRGLQGFILFEKGIKISYAKTTSNAVSLVEGKYIPPPSLDSKDGTGAKKKKVKRSRDDDSDDNSDEEEDGRKRRKEDEADGEEDMETDEPSRAAPAAPASSTPAAPSHPSGPVSLLPNRVLFISNLPPEITDEMLGFLFQQYAGYREVRLVPGKTDIAFVEYDTEGQAATAKTVLDGFLLTPTTKMKVEFAKRA</sequence>
<evidence type="ECO:0000259" key="12">
    <source>
        <dbReference type="PROSITE" id="PS50102"/>
    </source>
</evidence>
<dbReference type="InterPro" id="IPR035979">
    <property type="entry name" value="RBD_domain_sf"/>
</dbReference>
<feature type="domain" description="RRM" evidence="12">
    <location>
        <begin position="195"/>
        <end position="269"/>
    </location>
</feature>
<dbReference type="InterPro" id="IPR012677">
    <property type="entry name" value="Nucleotide-bd_a/b_plait_sf"/>
</dbReference>
<dbReference type="GO" id="GO:0008380">
    <property type="term" value="P:RNA splicing"/>
    <property type="evidence" value="ECO:0007669"/>
    <property type="project" value="UniProtKB-KW"/>
</dbReference>
<protein>
    <submittedName>
        <fullName evidence="13">RNA-binding domain-containing protein</fullName>
    </submittedName>
</protein>
<organism evidence="13 14">
    <name type="scientific">Gonapodya prolifera (strain JEL478)</name>
    <name type="common">Monoblepharis prolifera</name>
    <dbReference type="NCBI Taxonomy" id="1344416"/>
    <lineage>
        <taxon>Eukaryota</taxon>
        <taxon>Fungi</taxon>
        <taxon>Fungi incertae sedis</taxon>
        <taxon>Chytridiomycota</taxon>
        <taxon>Chytridiomycota incertae sedis</taxon>
        <taxon>Monoblepharidomycetes</taxon>
        <taxon>Monoblepharidales</taxon>
        <taxon>Gonapodyaceae</taxon>
        <taxon>Gonapodya</taxon>
    </lineage>
</organism>
<dbReference type="CDD" id="cd12246">
    <property type="entry name" value="RRM1_U1A_like"/>
    <property type="match status" value="1"/>
</dbReference>
<dbReference type="Gene3D" id="3.30.70.330">
    <property type="match status" value="2"/>
</dbReference>
<evidence type="ECO:0000313" key="13">
    <source>
        <dbReference type="EMBL" id="KXS19085.1"/>
    </source>
</evidence>
<reference evidence="13 14" key="1">
    <citation type="journal article" date="2015" name="Genome Biol. Evol.">
        <title>Phylogenomic analyses indicate that early fungi evolved digesting cell walls of algal ancestors of land plants.</title>
        <authorList>
            <person name="Chang Y."/>
            <person name="Wang S."/>
            <person name="Sekimoto S."/>
            <person name="Aerts A.L."/>
            <person name="Choi C."/>
            <person name="Clum A."/>
            <person name="LaButti K.M."/>
            <person name="Lindquist E.A."/>
            <person name="Yee Ngan C."/>
            <person name="Ohm R.A."/>
            <person name="Salamov A.A."/>
            <person name="Grigoriev I.V."/>
            <person name="Spatafora J.W."/>
            <person name="Berbee M.L."/>
        </authorList>
    </citation>
    <scope>NUCLEOTIDE SEQUENCE [LARGE SCALE GENOMIC DNA]</scope>
    <source>
        <strain evidence="13 14">JEL478</strain>
    </source>
</reference>
<dbReference type="Proteomes" id="UP000070544">
    <property type="component" value="Unassembled WGS sequence"/>
</dbReference>
<dbReference type="OMA" id="LKKGWVM"/>
<evidence type="ECO:0000313" key="14">
    <source>
        <dbReference type="Proteomes" id="UP000070544"/>
    </source>
</evidence>
<dbReference type="SMART" id="SM00360">
    <property type="entry name" value="RRM"/>
    <property type="match status" value="2"/>
</dbReference>
<name>A0A139ARG4_GONPJ</name>
<feature type="compositionally biased region" description="Acidic residues" evidence="11">
    <location>
        <begin position="134"/>
        <end position="144"/>
    </location>
</feature>
<evidence type="ECO:0000256" key="2">
    <source>
        <dbReference type="ARBA" id="ARBA00007243"/>
    </source>
</evidence>
<dbReference type="CDD" id="cd12247">
    <property type="entry name" value="RRM2_U1A_like"/>
    <property type="match status" value="1"/>
</dbReference>
<evidence type="ECO:0000256" key="8">
    <source>
        <dbReference type="ARBA" id="ARBA00023242"/>
    </source>
</evidence>
<evidence type="ECO:0000256" key="1">
    <source>
        <dbReference type="ARBA" id="ARBA00004123"/>
    </source>
</evidence>
<comment type="subcellular location">
    <subcellularLocation>
        <location evidence="1">Nucleus</location>
    </subcellularLocation>
</comment>
<dbReference type="PROSITE" id="PS50102">
    <property type="entry name" value="RRM"/>
    <property type="match status" value="2"/>
</dbReference>
<dbReference type="FunFam" id="3.30.70.330:FF:000039">
    <property type="entry name" value="U1 small nuclear ribonucleoprotein A"/>
    <property type="match status" value="1"/>
</dbReference>
<proteinExistence type="inferred from homology"/>
<evidence type="ECO:0000256" key="7">
    <source>
        <dbReference type="ARBA" id="ARBA00023187"/>
    </source>
</evidence>
<dbReference type="InterPro" id="IPR000504">
    <property type="entry name" value="RRM_dom"/>
</dbReference>
<keyword evidence="14" id="KW-1185">Reference proteome</keyword>
<keyword evidence="4" id="KW-0747">Spliceosome</keyword>
<dbReference type="SUPFAM" id="SSF54928">
    <property type="entry name" value="RNA-binding domain, RBD"/>
    <property type="match status" value="1"/>
</dbReference>
<dbReference type="GO" id="GO:0030532">
    <property type="term" value="C:small nuclear ribonucleoprotein complex"/>
    <property type="evidence" value="ECO:0007669"/>
    <property type="project" value="UniProtKB-ARBA"/>
</dbReference>